<reference evidence="2 3" key="1">
    <citation type="submission" date="2023-03" db="EMBL/GenBank/DDBJ databases">
        <authorList>
            <person name="Kaur S."/>
            <person name="Espinosa-Saiz D."/>
            <person name="Velazquez E."/>
            <person name="Menendez E."/>
            <person name="diCenzo G.C."/>
        </authorList>
    </citation>
    <scope>NUCLEOTIDE SEQUENCE [LARGE SCALE GENOMIC DNA]</scope>
    <source>
        <strain evidence="2 3">LMG 24692</strain>
    </source>
</reference>
<evidence type="ECO:0000313" key="3">
    <source>
        <dbReference type="Proteomes" id="UP001229355"/>
    </source>
</evidence>
<name>A0ABY8DGM5_9HYPH</name>
<proteinExistence type="predicted"/>
<dbReference type="Gene3D" id="3.30.360.10">
    <property type="entry name" value="Dihydrodipicolinate Reductase, domain 2"/>
    <property type="match status" value="1"/>
</dbReference>
<accession>A0ABY8DGM5</accession>
<evidence type="ECO:0000313" key="2">
    <source>
        <dbReference type="EMBL" id="WEX90050.1"/>
    </source>
</evidence>
<evidence type="ECO:0000256" key="1">
    <source>
        <dbReference type="SAM" id="MobiDB-lite"/>
    </source>
</evidence>
<dbReference type="RefSeq" id="WP_280662017.1">
    <property type="nucleotide sequence ID" value="NZ_CP120374.1"/>
</dbReference>
<dbReference type="EMBL" id="CP120374">
    <property type="protein sequence ID" value="WEX90050.1"/>
    <property type="molecule type" value="Genomic_DNA"/>
</dbReference>
<protein>
    <submittedName>
        <fullName evidence="2">Uncharacterized protein</fullName>
    </submittedName>
</protein>
<sequence length="83" mass="9341">MTGALGLPNTTSCSRIPPRRNPTLVRDQRQDRRRLADEIDHAVKAMLAGTPYLQRYREAYNAIPVLDVLAESARSGRPVALRR</sequence>
<dbReference type="Proteomes" id="UP001229355">
    <property type="component" value="Chromosome 2"/>
</dbReference>
<keyword evidence="3" id="KW-1185">Reference proteome</keyword>
<gene>
    <name evidence="2" type="ORF">PZN02_005397</name>
</gene>
<organism evidence="2 3">
    <name type="scientific">Sinorhizobium garamanticum</name>
    <dbReference type="NCBI Taxonomy" id="680247"/>
    <lineage>
        <taxon>Bacteria</taxon>
        <taxon>Pseudomonadati</taxon>
        <taxon>Pseudomonadota</taxon>
        <taxon>Alphaproteobacteria</taxon>
        <taxon>Hyphomicrobiales</taxon>
        <taxon>Rhizobiaceae</taxon>
        <taxon>Sinorhizobium/Ensifer group</taxon>
        <taxon>Sinorhizobium</taxon>
    </lineage>
</organism>
<feature type="region of interest" description="Disordered" evidence="1">
    <location>
        <begin position="1"/>
        <end position="31"/>
    </location>
</feature>